<dbReference type="Gene3D" id="1.10.530.10">
    <property type="match status" value="1"/>
</dbReference>
<feature type="region of interest" description="Disordered" evidence="1">
    <location>
        <begin position="563"/>
        <end position="586"/>
    </location>
</feature>
<dbReference type="CDD" id="cd00254">
    <property type="entry name" value="LT-like"/>
    <property type="match status" value="1"/>
</dbReference>
<dbReference type="HOGENOM" id="CLU_379775_0_0_6"/>
<keyword evidence="4" id="KW-1185">Reference proteome</keyword>
<sequence length="729" mass="78819">MSIDWGNVAAAAGVGAVTGLNQFKQETKEKEERDYTRGREAVQDQQRADLHAQTVKQNEFTLQSSAREQAEANRKQLLNERLGMYQNFKTLGDVDRAASSYVDFANKDNVGNPNFDPNHALSYVKNDDGTVNINIVDKNTGAVVRTAREKVGIDDFVAATYQQLDPTKSYETKVSNEAKLAEKQQEYGWEERKLGLQYGYDIGKQNNKFSQDVQLEGVKFGNNMQLEGIRQGGANYRAELGQDGQNYRAELKGAGGSSTGSGKASAAVASGVQGAIGFAQKNAPMLSFLSNQPDLYNKTVAMMGIESAGNPRAVSYDGSSHGPMQINAKYAQGFARQFGVAGNPITDVQANIQTGAALINHLDKKYRGDTTLIAAAYNAGEPAIDAALQRWNANGNQGSWFEHLNLNPEARQQVYGHIVKYNQALGYLGANGQPVNITVDQVNQKNAQQTVNAKGAYREGVSAQATTAIKNTATNMGTELGLKKGENAVLIGGLAGTQTQIAKFASGNTEKERRAAYGNIYKLVDSAVLSTEQGNMMTPAQRKEYVHQKTAELVGATNKTEAGNWITHGRGGKKAEKPAQQSNLSTKEIDNAFHDIGVEEVTKPKAQAKAQPSSSRPMIFKNPMQNDDITQAASRFAPPKAASKPAAKPAPAKPKSKMDQQLEARAARKKQQADAINKRHADENAAAAKAKAKKEEEAKKRTPLFGQSTQPFYGASAVEAAKIANLKHR</sequence>
<dbReference type="PATRIC" id="fig|1217710.3.peg.67"/>
<dbReference type="SUPFAM" id="SSF53955">
    <property type="entry name" value="Lysozyme-like"/>
    <property type="match status" value="1"/>
</dbReference>
<evidence type="ECO:0000313" key="3">
    <source>
        <dbReference type="EMBL" id="ENV00930.1"/>
    </source>
</evidence>
<feature type="domain" description="Transglycosylase SLT" evidence="2">
    <location>
        <begin position="300"/>
        <end position="390"/>
    </location>
</feature>
<dbReference type="RefSeq" id="WP_004788184.1">
    <property type="nucleotide sequence ID" value="NZ_KB849414.1"/>
</dbReference>
<comment type="caution">
    <text evidence="3">The sequence shown here is derived from an EMBL/GenBank/DDBJ whole genome shotgun (WGS) entry which is preliminary data.</text>
</comment>
<feature type="compositionally biased region" description="Low complexity" evidence="1">
    <location>
        <begin position="637"/>
        <end position="650"/>
    </location>
</feature>
<proteinExistence type="predicted"/>
<accession>N8X1A5</accession>
<dbReference type="InterPro" id="IPR008258">
    <property type="entry name" value="Transglycosylase_SLT_dom_1"/>
</dbReference>
<protein>
    <recommendedName>
        <fullName evidence="2">Transglycosylase SLT domain-containing protein</fullName>
    </recommendedName>
</protein>
<gene>
    <name evidence="3" type="ORF">F969_00077</name>
</gene>
<evidence type="ECO:0000313" key="4">
    <source>
        <dbReference type="Proteomes" id="UP000013070"/>
    </source>
</evidence>
<feature type="compositionally biased region" description="Basic and acidic residues" evidence="1">
    <location>
        <begin position="25"/>
        <end position="48"/>
    </location>
</feature>
<dbReference type="EMBL" id="APPE01000007">
    <property type="protein sequence ID" value="ENV00930.1"/>
    <property type="molecule type" value="Genomic_DNA"/>
</dbReference>
<evidence type="ECO:0000256" key="1">
    <source>
        <dbReference type="SAM" id="MobiDB-lite"/>
    </source>
</evidence>
<feature type="region of interest" description="Disordered" evidence="1">
    <location>
        <begin position="635"/>
        <end position="709"/>
    </location>
</feature>
<feature type="region of interest" description="Disordered" evidence="1">
    <location>
        <begin position="598"/>
        <end position="622"/>
    </location>
</feature>
<dbReference type="Proteomes" id="UP000013070">
    <property type="component" value="Unassembled WGS sequence"/>
</dbReference>
<dbReference type="AlphaFoldDB" id="N8X1A5"/>
<dbReference type="Pfam" id="PF01464">
    <property type="entry name" value="SLT"/>
    <property type="match status" value="1"/>
</dbReference>
<feature type="compositionally biased region" description="Basic and acidic residues" evidence="1">
    <location>
        <begin position="656"/>
        <end position="666"/>
    </location>
</feature>
<feature type="region of interest" description="Disordered" evidence="1">
    <location>
        <begin position="23"/>
        <end position="48"/>
    </location>
</feature>
<name>N8X1A5_9GAMM</name>
<evidence type="ECO:0000259" key="2">
    <source>
        <dbReference type="Pfam" id="PF01464"/>
    </source>
</evidence>
<organism evidence="3 4">
    <name type="scientific">Acinetobacter variabilis</name>
    <dbReference type="NCBI Taxonomy" id="70346"/>
    <lineage>
        <taxon>Bacteria</taxon>
        <taxon>Pseudomonadati</taxon>
        <taxon>Pseudomonadota</taxon>
        <taxon>Gammaproteobacteria</taxon>
        <taxon>Moraxellales</taxon>
        <taxon>Moraxellaceae</taxon>
        <taxon>Acinetobacter</taxon>
    </lineage>
</organism>
<reference evidence="3 4" key="1">
    <citation type="submission" date="2013-02" db="EMBL/GenBank/DDBJ databases">
        <title>The Genome Sequence of Acinetobacter sp. NIPH 899.</title>
        <authorList>
            <consortium name="The Broad Institute Genome Sequencing Platform"/>
            <consortium name="The Broad Institute Genome Sequencing Center for Infectious Disease"/>
            <person name="Cerqueira G."/>
            <person name="Feldgarden M."/>
            <person name="Courvalin P."/>
            <person name="Perichon B."/>
            <person name="Grillot-Courvalin C."/>
            <person name="Clermont D."/>
            <person name="Rocha E."/>
            <person name="Yoon E.-J."/>
            <person name="Nemec A."/>
            <person name="Walker B."/>
            <person name="Young S.K."/>
            <person name="Zeng Q."/>
            <person name="Gargeya S."/>
            <person name="Fitzgerald M."/>
            <person name="Haas B."/>
            <person name="Abouelleil A."/>
            <person name="Alvarado L."/>
            <person name="Arachchi H.M."/>
            <person name="Berlin A.M."/>
            <person name="Chapman S.B."/>
            <person name="Dewar J."/>
            <person name="Goldberg J."/>
            <person name="Griggs A."/>
            <person name="Gujja S."/>
            <person name="Hansen M."/>
            <person name="Howarth C."/>
            <person name="Imamovic A."/>
            <person name="Larimer J."/>
            <person name="McCowan C."/>
            <person name="Murphy C."/>
            <person name="Neiman D."/>
            <person name="Pearson M."/>
            <person name="Priest M."/>
            <person name="Roberts A."/>
            <person name="Saif S."/>
            <person name="Shea T."/>
            <person name="Sisk P."/>
            <person name="Sykes S."/>
            <person name="Wortman J."/>
            <person name="Nusbaum C."/>
            <person name="Birren B."/>
        </authorList>
    </citation>
    <scope>NUCLEOTIDE SEQUENCE [LARGE SCALE GENOMIC DNA]</scope>
    <source>
        <strain evidence="3 4">NIPH 899</strain>
    </source>
</reference>
<dbReference type="InterPro" id="IPR023346">
    <property type="entry name" value="Lysozyme-like_dom_sf"/>
</dbReference>